<dbReference type="HOGENOM" id="CLU_422016_0_0_6"/>
<feature type="region of interest" description="Disordered" evidence="2">
    <location>
        <begin position="177"/>
        <end position="202"/>
    </location>
</feature>
<reference evidence="3 4" key="1">
    <citation type="submission" date="2013-05" db="EMBL/GenBank/DDBJ databases">
        <title>Complete genome sequence of the lipase-producing bacterium Photobacterium gaetbulicola Gung47.</title>
        <authorList>
            <person name="Kim Y.-O."/>
        </authorList>
    </citation>
    <scope>NUCLEOTIDE SEQUENCE [LARGE SCALE GENOMIC DNA]</scope>
    <source>
        <strain evidence="3 4">Gung47</strain>
    </source>
</reference>
<dbReference type="Proteomes" id="UP000032303">
    <property type="component" value="Chromosome 2"/>
</dbReference>
<dbReference type="KEGG" id="pgb:H744_2c1557"/>
<gene>
    <name evidence="3" type="ORF">H744_2c1557</name>
</gene>
<dbReference type="OrthoDB" id="6747916at2"/>
<evidence type="ECO:0000256" key="1">
    <source>
        <dbReference type="SAM" id="Coils"/>
    </source>
</evidence>
<evidence type="ECO:0000313" key="3">
    <source>
        <dbReference type="EMBL" id="AJR08232.1"/>
    </source>
</evidence>
<dbReference type="EMBL" id="CP005974">
    <property type="protein sequence ID" value="AJR08232.1"/>
    <property type="molecule type" value="Genomic_DNA"/>
</dbReference>
<feature type="coiled-coil region" evidence="1">
    <location>
        <begin position="578"/>
        <end position="605"/>
    </location>
</feature>
<dbReference type="PATRIC" id="fig|658445.3.peg.3475"/>
<sequence>MKKQQIVDSGINTLLGAQSELQAQLLEKAISGFGDQLAQSITRADGQISQQALGVQQGFLAEAYHTASYNIDAIAKGQPQFRADMDSLSAIDPVTDVQITAPDGSTAKFQMKFYKDAKATAKSFAPERYAENNVAKVAPQEQLSGVKGEAHKQALRNQEIRPEVAKNYRHTADNATDRIAHPDRPNISSKPINRKGQGGTEDLTKQIRKGEKPKYQHAQEAYNTQQWRQYGNAAKYGAIGGAVSSTAAELIKVMRSDKPLTQQECEAIAGRILLGSAKGAGQALLTTAVQHAGKEMVRAGSKGVAQSVGSQLAKGNVAANVALMTVSLGQELFRYSQGEIDGVELAENTLTSATGLAASAGGYALGTFAAGQMGALVPAAVAKFSVAGTTLGAMGPVGLGIAAGIVTSLVVSAYSGHFKQQGQKIAFDEIAAASKLLQGGEISLGTYAGNVAQMSEFKFRWSDILPLSGTFSVFGEYKARKQQLQHLQADISQRRTSLDAQEEQLAYQMLAQYQQQLSEIELQFVEQRQAVHQQAGEQLATLRNQLDSHLETQFALQQASFSRHFDQLGQQSLKQQRLQQQQARLASYTSEINELRLQLQQFRDLEPKLKLSMQQVLAQRVEHALPATTPFDQAEQFMQESLRA</sequence>
<feature type="coiled-coil region" evidence="1">
    <location>
        <begin position="484"/>
        <end position="552"/>
    </location>
</feature>
<evidence type="ECO:0000256" key="2">
    <source>
        <dbReference type="SAM" id="MobiDB-lite"/>
    </source>
</evidence>
<name>A0A0C5WPH7_9GAMM</name>
<proteinExistence type="predicted"/>
<keyword evidence="4" id="KW-1185">Reference proteome</keyword>
<keyword evidence="1" id="KW-0175">Coiled coil</keyword>
<evidence type="ECO:0000313" key="4">
    <source>
        <dbReference type="Proteomes" id="UP000032303"/>
    </source>
</evidence>
<dbReference type="AlphaFoldDB" id="A0A0C5WPH7"/>
<organism evidence="3 4">
    <name type="scientific">Photobacterium gaetbulicola Gung47</name>
    <dbReference type="NCBI Taxonomy" id="658445"/>
    <lineage>
        <taxon>Bacteria</taxon>
        <taxon>Pseudomonadati</taxon>
        <taxon>Pseudomonadota</taxon>
        <taxon>Gammaproteobacteria</taxon>
        <taxon>Vibrionales</taxon>
        <taxon>Vibrionaceae</taxon>
        <taxon>Photobacterium</taxon>
    </lineage>
</organism>
<accession>A0A0C5WPH7</accession>
<dbReference type="STRING" id="658445.H744_2c1557"/>
<protein>
    <submittedName>
        <fullName evidence="3">Uncharacterized protein</fullName>
    </submittedName>
</protein>